<proteinExistence type="predicted"/>
<protein>
    <submittedName>
        <fullName evidence="1">Uncharacterized protein</fullName>
    </submittedName>
</protein>
<dbReference type="RefSeq" id="WP_101869988.1">
    <property type="nucleotide sequence ID" value="NZ_NIHS01000002.1"/>
</dbReference>
<sequence>MDEKKVREAIKYFKIMLFDMEGMGFKYIPKYYETAIEALEKQLPKRPRENGMSDGLIKKTKYYTCQTCGNCLLTEMMNERQNTNYCWDCGQRLDWSE</sequence>
<dbReference type="Proteomes" id="UP000234891">
    <property type="component" value="Unassembled WGS sequence"/>
</dbReference>
<dbReference type="EMBL" id="NIHS01000002">
    <property type="protein sequence ID" value="PLT74783.1"/>
    <property type="molecule type" value="Genomic_DNA"/>
</dbReference>
<accession>A0A2N5PI63</accession>
<name>A0A2N5PI63_MEDGN</name>
<reference evidence="1 2" key="1">
    <citation type="journal article" date="2017" name="Genome Med.">
        <title>A novel Ruminococcus gnavus clade enriched in inflammatory bowel disease patients.</title>
        <authorList>
            <person name="Hall A.B."/>
            <person name="Yassour M."/>
            <person name="Sauk J."/>
            <person name="Garner A."/>
            <person name="Jiang X."/>
            <person name="Arthur T."/>
            <person name="Lagoudas G.K."/>
            <person name="Vatanen T."/>
            <person name="Fornelos N."/>
            <person name="Wilson R."/>
            <person name="Bertha M."/>
            <person name="Cohen M."/>
            <person name="Garber J."/>
            <person name="Khalili H."/>
            <person name="Gevers D."/>
            <person name="Ananthakrishnan A.N."/>
            <person name="Kugathasan S."/>
            <person name="Lander E.S."/>
            <person name="Blainey P."/>
            <person name="Vlamakis H."/>
            <person name="Xavier R.J."/>
            <person name="Huttenhower C."/>
        </authorList>
    </citation>
    <scope>NUCLEOTIDE SEQUENCE [LARGE SCALE GENOMIC DNA]</scope>
    <source>
        <strain evidence="1 2">RJX1124</strain>
    </source>
</reference>
<comment type="caution">
    <text evidence="1">The sequence shown here is derived from an EMBL/GenBank/DDBJ whole genome shotgun (WGS) entry which is preliminary data.</text>
</comment>
<dbReference type="AlphaFoldDB" id="A0A2N5PI63"/>
<evidence type="ECO:0000313" key="1">
    <source>
        <dbReference type="EMBL" id="PLT74783.1"/>
    </source>
</evidence>
<evidence type="ECO:0000313" key="2">
    <source>
        <dbReference type="Proteomes" id="UP000234891"/>
    </source>
</evidence>
<gene>
    <name evidence="1" type="ORF">CDL26_01575</name>
</gene>
<organism evidence="1 2">
    <name type="scientific">Mediterraneibacter gnavus</name>
    <name type="common">Ruminococcus gnavus</name>
    <dbReference type="NCBI Taxonomy" id="33038"/>
    <lineage>
        <taxon>Bacteria</taxon>
        <taxon>Bacillati</taxon>
        <taxon>Bacillota</taxon>
        <taxon>Clostridia</taxon>
        <taxon>Lachnospirales</taxon>
        <taxon>Lachnospiraceae</taxon>
        <taxon>Mediterraneibacter</taxon>
    </lineage>
</organism>